<reference evidence="3 4" key="1">
    <citation type="submission" date="2019-04" db="EMBL/GenBank/DDBJ databases">
        <title>Genome of a novel bacterium Candidatus Jettenia ecosi reconstructed from metagenome of an anammox bioreactor.</title>
        <authorList>
            <person name="Mardanov A.V."/>
            <person name="Beletsky A.V."/>
            <person name="Ravin N.V."/>
            <person name="Botchkova E.A."/>
            <person name="Litti Y.V."/>
            <person name="Nozhevnikova A.N."/>
        </authorList>
    </citation>
    <scope>NUCLEOTIDE SEQUENCE [LARGE SCALE GENOMIC DNA]</scope>
    <source>
        <strain evidence="3">J2</strain>
    </source>
</reference>
<keyword evidence="1" id="KW-1133">Transmembrane helix</keyword>
<proteinExistence type="predicted"/>
<dbReference type="Pfam" id="PF02470">
    <property type="entry name" value="MlaD"/>
    <property type="match status" value="1"/>
</dbReference>
<keyword evidence="1" id="KW-0472">Membrane</keyword>
<evidence type="ECO:0000313" key="3">
    <source>
        <dbReference type="EMBL" id="TLD43449.1"/>
    </source>
</evidence>
<accession>A0A533QFN1</accession>
<name>A0A533QFN1_9BACT</name>
<evidence type="ECO:0000256" key="1">
    <source>
        <dbReference type="SAM" id="Phobius"/>
    </source>
</evidence>
<evidence type="ECO:0000313" key="4">
    <source>
        <dbReference type="Proteomes" id="UP000319783"/>
    </source>
</evidence>
<dbReference type="InterPro" id="IPR052336">
    <property type="entry name" value="MlaD_Phospholipid_Transporter"/>
</dbReference>
<comment type="caution">
    <text evidence="3">The sequence shown here is derived from an EMBL/GenBank/DDBJ whole genome shotgun (WGS) entry which is preliminary data.</text>
</comment>
<dbReference type="Proteomes" id="UP000319783">
    <property type="component" value="Unassembled WGS sequence"/>
</dbReference>
<dbReference type="EMBL" id="SULG01000003">
    <property type="protein sequence ID" value="TLD43449.1"/>
    <property type="molecule type" value="Genomic_DNA"/>
</dbReference>
<dbReference type="PANTHER" id="PTHR33371:SF4">
    <property type="entry name" value="INTERMEMBRANE PHOSPHOLIPID TRANSPORT SYSTEM BINDING PROTEIN MLAD"/>
    <property type="match status" value="1"/>
</dbReference>
<dbReference type="PANTHER" id="PTHR33371">
    <property type="entry name" value="INTERMEMBRANE PHOSPHOLIPID TRANSPORT SYSTEM BINDING PROTEIN MLAD-RELATED"/>
    <property type="match status" value="1"/>
</dbReference>
<keyword evidence="1" id="KW-0812">Transmembrane</keyword>
<dbReference type="InterPro" id="IPR030970">
    <property type="entry name" value="ABC_MlaD"/>
</dbReference>
<feature type="domain" description="Mce/MlaD" evidence="2">
    <location>
        <begin position="38"/>
        <end position="113"/>
    </location>
</feature>
<organism evidence="3 4">
    <name type="scientific">Candidatus Jettenia ecosi</name>
    <dbReference type="NCBI Taxonomy" id="2494326"/>
    <lineage>
        <taxon>Bacteria</taxon>
        <taxon>Pseudomonadati</taxon>
        <taxon>Planctomycetota</taxon>
        <taxon>Candidatus Brocadiia</taxon>
        <taxon>Candidatus Brocadiales</taxon>
        <taxon>Candidatus Brocadiaceae</taxon>
        <taxon>Candidatus Jettenia</taxon>
    </lineage>
</organism>
<evidence type="ECO:0000259" key="2">
    <source>
        <dbReference type="Pfam" id="PF02470"/>
    </source>
</evidence>
<dbReference type="NCBIfam" id="TIGR04430">
    <property type="entry name" value="OM_asym_MlaD"/>
    <property type="match status" value="1"/>
</dbReference>
<dbReference type="InterPro" id="IPR003399">
    <property type="entry name" value="Mce/MlaD"/>
</dbReference>
<sequence>MKKFDVEIAVGIFIFFGLLCMGYISVKFGNINLLGNHYYPVKAVFTTVKGLKKNTGVEISGVEVGKVNAIKLINYESVVTLLIRDDVKLQEDAIASIRTKGLLGEKYVEITPGGSDILIEPGGTLYETEPPIDLEKLIGNLVFGKIKE</sequence>
<protein>
    <submittedName>
        <fullName evidence="3">Mce-related protein</fullName>
    </submittedName>
</protein>
<feature type="transmembrane region" description="Helical" evidence="1">
    <location>
        <begin position="6"/>
        <end position="26"/>
    </location>
</feature>
<dbReference type="GO" id="GO:0015914">
    <property type="term" value="P:phospholipid transport"/>
    <property type="evidence" value="ECO:0007669"/>
    <property type="project" value="InterPro"/>
</dbReference>
<gene>
    <name evidence="3" type="ORF">JETT_0267</name>
</gene>
<dbReference type="AlphaFoldDB" id="A0A533QFN1"/>